<organism evidence="2">
    <name type="scientific">Cladocopium goreaui</name>
    <dbReference type="NCBI Taxonomy" id="2562237"/>
    <lineage>
        <taxon>Eukaryota</taxon>
        <taxon>Sar</taxon>
        <taxon>Alveolata</taxon>
        <taxon>Dinophyceae</taxon>
        <taxon>Suessiales</taxon>
        <taxon>Symbiodiniaceae</taxon>
        <taxon>Cladocopium</taxon>
    </lineage>
</organism>
<proteinExistence type="predicted"/>
<evidence type="ECO:0000313" key="3">
    <source>
        <dbReference type="EMBL" id="CAL1135759.1"/>
    </source>
</evidence>
<dbReference type="Proteomes" id="UP001152797">
    <property type="component" value="Unassembled WGS sequence"/>
</dbReference>
<reference evidence="3" key="2">
    <citation type="submission" date="2024-04" db="EMBL/GenBank/DDBJ databases">
        <authorList>
            <person name="Chen Y."/>
            <person name="Shah S."/>
            <person name="Dougan E. K."/>
            <person name="Thang M."/>
            <person name="Chan C."/>
        </authorList>
    </citation>
    <scope>NUCLEOTIDE SEQUENCE [LARGE SCALE GENOMIC DNA]</scope>
</reference>
<sequence length="658" mass="71628">MSAPVLLKPSEYQGAQGTAVAGRIVICSTQEVESRSKTSSPAAPSKGKGGKGKAGKATLTSSSTKIELHLSATENASEVLYVEAWGELAQQVQKKCQIGDLVTISGGTIISAAQQYSTSKLHYHLRLKGVWGVQVIIAKVETLPWSLPPTTHPLVPLVSLSRVRDRQQICVAAVVVENPGSSERLTSNGTASVCNAIIQEGMTRVRCAFWRDMAEKLASVAVNTCILLYQVLVSKKPGDTASWELGSWRGTQILPCPDELAEHVKLDLTTANLGDKDDCRMLTNIPVKDYKNCPAVATSLSCLIGVIVPGTLRKVDTVFEVIGLQVMGITSVRSETDEWLLVSCSTCKRAAPCQACTRPPRPSDASLFTIAGSNAQCSVVVYHDALLSTAKQLSVALGEPLQDTAAFRITIRDMFRSAQWLCRFTFRDNEYQEVMELDLRYMEPCLVAGGTFVPDCSEKLQRKVPHHHLHAGCPVVALRGVTEEKDLGMFAFGHIDANTLRALVAFNDVNLADDEALQQDPNTASAIRVKRSVDCVLSETAEGTEAVPHRVKLRCAGPASAVNWMLRAQPGQVFQVVLGQTETLGEYSVLWHVPVAAEQVPAVTSFWKHISITESQEEGFKFDKDWITPLKRLRGMRDGLPQEERDSAAWQGDAFMAS</sequence>
<dbReference type="AlphaFoldDB" id="A0A9P1FM52"/>
<evidence type="ECO:0000313" key="2">
    <source>
        <dbReference type="EMBL" id="CAI3982384.1"/>
    </source>
</evidence>
<dbReference type="EMBL" id="CAMXCT020000711">
    <property type="protein sequence ID" value="CAL1135759.1"/>
    <property type="molecule type" value="Genomic_DNA"/>
</dbReference>
<protein>
    <submittedName>
        <fullName evidence="2">Uncharacterized protein</fullName>
    </submittedName>
</protein>
<reference evidence="2" key="1">
    <citation type="submission" date="2022-10" db="EMBL/GenBank/DDBJ databases">
        <authorList>
            <person name="Chen Y."/>
            <person name="Dougan E. K."/>
            <person name="Chan C."/>
            <person name="Rhodes N."/>
            <person name="Thang M."/>
        </authorList>
    </citation>
    <scope>NUCLEOTIDE SEQUENCE</scope>
</reference>
<name>A0A9P1FM52_9DINO</name>
<evidence type="ECO:0000313" key="4">
    <source>
        <dbReference type="Proteomes" id="UP001152797"/>
    </source>
</evidence>
<feature type="region of interest" description="Disordered" evidence="1">
    <location>
        <begin position="35"/>
        <end position="58"/>
    </location>
</feature>
<dbReference type="EMBL" id="CAMXCT030000711">
    <property type="protein sequence ID" value="CAL4769696.1"/>
    <property type="molecule type" value="Genomic_DNA"/>
</dbReference>
<comment type="caution">
    <text evidence="2">The sequence shown here is derived from an EMBL/GenBank/DDBJ whole genome shotgun (WGS) entry which is preliminary data.</text>
</comment>
<keyword evidence="4" id="KW-1185">Reference proteome</keyword>
<gene>
    <name evidence="2" type="ORF">C1SCF055_LOCUS10086</name>
</gene>
<accession>A0A9P1FM52</accession>
<dbReference type="OrthoDB" id="471377at2759"/>
<evidence type="ECO:0000256" key="1">
    <source>
        <dbReference type="SAM" id="MobiDB-lite"/>
    </source>
</evidence>
<dbReference type="EMBL" id="CAMXCT010000711">
    <property type="protein sequence ID" value="CAI3982384.1"/>
    <property type="molecule type" value="Genomic_DNA"/>
</dbReference>